<dbReference type="GeneID" id="55641841"/>
<proteinExistence type="predicted"/>
<dbReference type="InterPro" id="IPR029060">
    <property type="entry name" value="PIN-like_dom_sf"/>
</dbReference>
<accession>A0A6N0NYX9</accession>
<dbReference type="KEGG" id="mten:GWK48_07795"/>
<keyword evidence="4" id="KW-1185">Reference proteome</keyword>
<dbReference type="InterPro" id="IPR044153">
    <property type="entry name" value="PIN_Pae0151-like"/>
</dbReference>
<evidence type="ECO:0000313" key="3">
    <source>
        <dbReference type="EMBL" id="QKR00290.1"/>
    </source>
</evidence>
<dbReference type="EMBL" id="CP049074">
    <property type="protein sequence ID" value="QKR00290.1"/>
    <property type="molecule type" value="Genomic_DNA"/>
</dbReference>
<dbReference type="Proteomes" id="UP000509301">
    <property type="component" value="Chromosome"/>
</dbReference>
<dbReference type="PANTHER" id="PTHR35901:SF1">
    <property type="entry name" value="EXONUCLEASE VAPC9"/>
    <property type="match status" value="1"/>
</dbReference>
<dbReference type="AlphaFoldDB" id="A0A6N0NYX9"/>
<evidence type="ECO:0000256" key="1">
    <source>
        <dbReference type="ARBA" id="ARBA00022842"/>
    </source>
</evidence>
<evidence type="ECO:0000259" key="2">
    <source>
        <dbReference type="Pfam" id="PF01850"/>
    </source>
</evidence>
<evidence type="ECO:0000313" key="4">
    <source>
        <dbReference type="Proteomes" id="UP000509301"/>
    </source>
</evidence>
<organism evidence="3 4">
    <name type="scientific">Metallosphaera tengchongensis</name>
    <dbReference type="NCBI Taxonomy" id="1532350"/>
    <lineage>
        <taxon>Archaea</taxon>
        <taxon>Thermoproteota</taxon>
        <taxon>Thermoprotei</taxon>
        <taxon>Sulfolobales</taxon>
        <taxon>Sulfolobaceae</taxon>
        <taxon>Metallosphaera</taxon>
    </lineage>
</organism>
<sequence length="141" mass="16092">MRTVVDTSALVALHIPEKLSEYIRDQIEKSEEYHFLDLIYYEFTNVIRKRVARGEISEREAKEILKNGYELISNSTVHEGKEVIIEAYEMGLKYSITVYDASLVALANKINGKVLTTDLKLLSSLKNTQLYSIFLVGDEVS</sequence>
<protein>
    <submittedName>
        <fullName evidence="3">Type II toxin-antitoxin system VapC family toxin</fullName>
    </submittedName>
</protein>
<dbReference type="SUPFAM" id="SSF88723">
    <property type="entry name" value="PIN domain-like"/>
    <property type="match status" value="1"/>
</dbReference>
<gene>
    <name evidence="3" type="ORF">GWK48_07795</name>
</gene>
<dbReference type="Gene3D" id="3.40.50.1010">
    <property type="entry name" value="5'-nuclease"/>
    <property type="match status" value="1"/>
</dbReference>
<dbReference type="OrthoDB" id="42058at2157"/>
<feature type="domain" description="PIN" evidence="2">
    <location>
        <begin position="4"/>
        <end position="120"/>
    </location>
</feature>
<dbReference type="PANTHER" id="PTHR35901">
    <property type="entry name" value="RIBONUCLEASE VAPC3"/>
    <property type="match status" value="1"/>
</dbReference>
<dbReference type="InterPro" id="IPR002716">
    <property type="entry name" value="PIN_dom"/>
</dbReference>
<name>A0A6N0NYX9_9CREN</name>
<dbReference type="RefSeq" id="WP_174631133.1">
    <property type="nucleotide sequence ID" value="NZ_CP049074.1"/>
</dbReference>
<reference evidence="3 4" key="1">
    <citation type="submission" date="2020-02" db="EMBL/GenBank/DDBJ databases">
        <title>Comparative genome analysis reveals the metabolism and evolution of the thermophilic archaeal genus Metallosphaera.</title>
        <authorList>
            <person name="Jiang C."/>
        </authorList>
    </citation>
    <scope>NUCLEOTIDE SEQUENCE [LARGE SCALE GENOMIC DNA]</scope>
    <source>
        <strain evidence="3 4">Ric-A</strain>
    </source>
</reference>
<keyword evidence="1" id="KW-0460">Magnesium</keyword>
<dbReference type="InterPro" id="IPR051619">
    <property type="entry name" value="TypeII_TA_RNase_PINc/VapC"/>
</dbReference>
<dbReference type="CDD" id="cd09873">
    <property type="entry name" value="PIN_Pae0151-like"/>
    <property type="match status" value="1"/>
</dbReference>
<dbReference type="Pfam" id="PF01850">
    <property type="entry name" value="PIN"/>
    <property type="match status" value="1"/>
</dbReference>